<evidence type="ECO:0000313" key="2">
    <source>
        <dbReference type="EMBL" id="SFN81621.1"/>
    </source>
</evidence>
<gene>
    <name evidence="2" type="ORF">SAMN05660284_02324</name>
</gene>
<protein>
    <recommendedName>
        <fullName evidence="4">Penicillin-binding protein activator LpoB</fullName>
    </recommendedName>
</protein>
<evidence type="ECO:0000313" key="3">
    <source>
        <dbReference type="Proteomes" id="UP000242869"/>
    </source>
</evidence>
<keyword evidence="1" id="KW-0732">Signal</keyword>
<dbReference type="STRING" id="83765.SAMN05660284_02324"/>
<organism evidence="2 3">
    <name type="scientific">Formivibrio citricus</name>
    <dbReference type="NCBI Taxonomy" id="83765"/>
    <lineage>
        <taxon>Bacteria</taxon>
        <taxon>Pseudomonadati</taxon>
        <taxon>Pseudomonadota</taxon>
        <taxon>Betaproteobacteria</taxon>
        <taxon>Neisseriales</taxon>
        <taxon>Chitinibacteraceae</taxon>
        <taxon>Formivibrio</taxon>
    </lineage>
</organism>
<dbReference type="Proteomes" id="UP000242869">
    <property type="component" value="Unassembled WGS sequence"/>
</dbReference>
<accession>A0A1I5C4P4</accession>
<sequence>MIHPLQRLCVLVLCLWLSACAVVNISDSGKTSLSRNARWVMLPVLNHTETPQAGLRAETILVPLLHQQGLEKLATYPASMGRESLLLGNEQASQEEARRWAKEQGFRYAVTGSVDEWRYKVGVDGEPAVGMNLLVWDLNSDKIVWSAVGGKSGYSREAVSAVAQKLARDLLRRLPLVDSSSETNQ</sequence>
<dbReference type="OrthoDB" id="9791579at2"/>
<feature type="chain" id="PRO_5017452152" description="Penicillin-binding protein activator LpoB" evidence="1">
    <location>
        <begin position="22"/>
        <end position="185"/>
    </location>
</feature>
<keyword evidence="3" id="KW-1185">Reference proteome</keyword>
<evidence type="ECO:0008006" key="4">
    <source>
        <dbReference type="Google" id="ProtNLM"/>
    </source>
</evidence>
<dbReference type="EMBL" id="FOVE01000018">
    <property type="protein sequence ID" value="SFN81621.1"/>
    <property type="molecule type" value="Genomic_DNA"/>
</dbReference>
<dbReference type="Gene3D" id="3.40.50.10610">
    <property type="entry name" value="ABC-type transport auxiliary lipoprotein component"/>
    <property type="match status" value="1"/>
</dbReference>
<name>A0A1I5C4P4_9NEIS</name>
<proteinExistence type="predicted"/>
<dbReference type="PROSITE" id="PS51257">
    <property type="entry name" value="PROKAR_LIPOPROTEIN"/>
    <property type="match status" value="1"/>
</dbReference>
<feature type="signal peptide" evidence="1">
    <location>
        <begin position="1"/>
        <end position="21"/>
    </location>
</feature>
<reference evidence="3" key="1">
    <citation type="submission" date="2016-10" db="EMBL/GenBank/DDBJ databases">
        <authorList>
            <person name="Varghese N."/>
            <person name="Submissions S."/>
        </authorList>
    </citation>
    <scope>NUCLEOTIDE SEQUENCE [LARGE SCALE GENOMIC DNA]</scope>
    <source>
        <strain evidence="3">DSM 6150</strain>
    </source>
</reference>
<dbReference type="RefSeq" id="WP_091196600.1">
    <property type="nucleotide sequence ID" value="NZ_FOVE01000018.1"/>
</dbReference>
<evidence type="ECO:0000256" key="1">
    <source>
        <dbReference type="SAM" id="SignalP"/>
    </source>
</evidence>
<dbReference type="AlphaFoldDB" id="A0A1I5C4P4"/>